<sequence length="179" mass="20608">MNWSKYGEVGRSERNRTAGGRRKGNGREERKLRRRGRLLNERGELSVVCSFAPLSASAFMHYRHCIDFIRQSVQFPFVLSAVRQSANPSTTIFTALSSIKLRSFIHLSSVFLYLSTLLCNWLEWLSTDQATNERIETNPRGEKQKEVRMERGGEGRGMENETNRFTNGLLFRIISRCAL</sequence>
<proteinExistence type="predicted"/>
<reference evidence="2 3" key="1">
    <citation type="journal article" date="2017" name="Curr. Biol.">
        <title>Genome architecture and evolution of a unichromosomal asexual nematode.</title>
        <authorList>
            <person name="Fradin H."/>
            <person name="Zegar C."/>
            <person name="Gutwein M."/>
            <person name="Lucas J."/>
            <person name="Kovtun M."/>
            <person name="Corcoran D."/>
            <person name="Baugh L.R."/>
            <person name="Kiontke K."/>
            <person name="Gunsalus K."/>
            <person name="Fitch D.H."/>
            <person name="Piano F."/>
        </authorList>
    </citation>
    <scope>NUCLEOTIDE SEQUENCE [LARGE SCALE GENOMIC DNA]</scope>
    <source>
        <strain evidence="2">PF1309</strain>
    </source>
</reference>
<dbReference type="EMBL" id="LIAE01007239">
    <property type="protein sequence ID" value="PAV80632.1"/>
    <property type="molecule type" value="Genomic_DNA"/>
</dbReference>
<evidence type="ECO:0000313" key="3">
    <source>
        <dbReference type="Proteomes" id="UP000218231"/>
    </source>
</evidence>
<accession>A0A2A2L375</accession>
<organism evidence="2 3">
    <name type="scientific">Diploscapter pachys</name>
    <dbReference type="NCBI Taxonomy" id="2018661"/>
    <lineage>
        <taxon>Eukaryota</taxon>
        <taxon>Metazoa</taxon>
        <taxon>Ecdysozoa</taxon>
        <taxon>Nematoda</taxon>
        <taxon>Chromadorea</taxon>
        <taxon>Rhabditida</taxon>
        <taxon>Rhabditina</taxon>
        <taxon>Rhabditomorpha</taxon>
        <taxon>Rhabditoidea</taxon>
        <taxon>Rhabditidae</taxon>
        <taxon>Diploscapter</taxon>
    </lineage>
</organism>
<dbReference type="AlphaFoldDB" id="A0A2A2L375"/>
<evidence type="ECO:0000313" key="2">
    <source>
        <dbReference type="EMBL" id="PAV80632.1"/>
    </source>
</evidence>
<dbReference type="Proteomes" id="UP000218231">
    <property type="component" value="Unassembled WGS sequence"/>
</dbReference>
<protein>
    <submittedName>
        <fullName evidence="2">Uncharacterized protein</fullName>
    </submittedName>
</protein>
<keyword evidence="3" id="KW-1185">Reference proteome</keyword>
<evidence type="ECO:0000256" key="1">
    <source>
        <dbReference type="SAM" id="MobiDB-lite"/>
    </source>
</evidence>
<gene>
    <name evidence="2" type="ORF">WR25_12648</name>
</gene>
<feature type="region of interest" description="Disordered" evidence="1">
    <location>
        <begin position="1"/>
        <end position="33"/>
    </location>
</feature>
<name>A0A2A2L375_9BILA</name>
<feature type="region of interest" description="Disordered" evidence="1">
    <location>
        <begin position="135"/>
        <end position="161"/>
    </location>
</feature>
<comment type="caution">
    <text evidence="2">The sequence shown here is derived from an EMBL/GenBank/DDBJ whole genome shotgun (WGS) entry which is preliminary data.</text>
</comment>